<feature type="domain" description="MARVEL" evidence="9">
    <location>
        <begin position="8"/>
        <end position="135"/>
    </location>
</feature>
<evidence type="ECO:0000256" key="2">
    <source>
        <dbReference type="ARBA" id="ARBA00022692"/>
    </source>
</evidence>
<dbReference type="Pfam" id="PF01284">
    <property type="entry name" value="MARVEL"/>
    <property type="match status" value="2"/>
</dbReference>
<evidence type="ECO:0000256" key="6">
    <source>
        <dbReference type="ARBA" id="ARBA00034721"/>
    </source>
</evidence>
<evidence type="ECO:0000256" key="1">
    <source>
        <dbReference type="ARBA" id="ARBA00004141"/>
    </source>
</evidence>
<evidence type="ECO:0000256" key="8">
    <source>
        <dbReference type="SAM" id="Phobius"/>
    </source>
</evidence>
<feature type="transmembrane region" description="Helical" evidence="8">
    <location>
        <begin position="110"/>
        <end position="129"/>
    </location>
</feature>
<dbReference type="InParanoid" id="A0A6P7IUP7"/>
<accession>A0A6P7IUP7</accession>
<comment type="similarity">
    <text evidence="6">Belongs to the MAL family.</text>
</comment>
<evidence type="ECO:0000256" key="3">
    <source>
        <dbReference type="ARBA" id="ARBA00022737"/>
    </source>
</evidence>
<keyword evidence="2 7" id="KW-0812">Transmembrane</keyword>
<feature type="transmembrane region" description="Helical" evidence="8">
    <location>
        <begin position="212"/>
        <end position="232"/>
    </location>
</feature>
<name>A0A6P7IUP7_9TELE</name>
<dbReference type="PROSITE" id="PS51225">
    <property type="entry name" value="MARVEL"/>
    <property type="match status" value="2"/>
</dbReference>
<feature type="transmembrane region" description="Helical" evidence="8">
    <location>
        <begin position="176"/>
        <end position="200"/>
    </location>
</feature>
<keyword evidence="4 8" id="KW-1133">Transmembrane helix</keyword>
<reference evidence="11" key="1">
    <citation type="submission" date="2025-08" db="UniProtKB">
        <authorList>
            <consortium name="RefSeq"/>
        </authorList>
    </citation>
    <scope>IDENTIFICATION</scope>
</reference>
<evidence type="ECO:0000256" key="7">
    <source>
        <dbReference type="PROSITE-ProRule" id="PRU00581"/>
    </source>
</evidence>
<comment type="subcellular location">
    <subcellularLocation>
        <location evidence="1">Membrane</location>
        <topology evidence="1">Multi-pass membrane protein</topology>
    </subcellularLocation>
</comment>
<evidence type="ECO:0000256" key="5">
    <source>
        <dbReference type="ARBA" id="ARBA00023136"/>
    </source>
</evidence>
<proteinExistence type="inferred from homology"/>
<keyword evidence="5 7" id="KW-0472">Membrane</keyword>
<dbReference type="RefSeq" id="XP_028267687.1">
    <property type="nucleotide sequence ID" value="XM_028411886.1"/>
</dbReference>
<dbReference type="PANTHER" id="PTHR17068">
    <property type="entry name" value="MYELOID-ASSOCIATED DIFFERENTIATION MARKER MYADM FAMILY MEMBER"/>
    <property type="match status" value="1"/>
</dbReference>
<sequence length="283" mass="31817">MILVDVRAVTQPVGIMRIIATVLTCLCFSLVATAGHDLSPYWAWCMFTWCFCFFFTLLILILEFSTVNTKLPFAWDDFTAAFAMLASLMCLSASIIYPIFFTCMTCHLQIGASVVSWVCSGIYVGEVVLTRLRPSGENIGFLSTIPGMMKMLETFLACLIFMSLETGQFHHSGLQWCVAVYSLCFIFALLIILLSLGQLLSFFPFPFDKLVIIYNILSAVMYATAMVIWPLYSFRNNGRPATCGSFCSWDKLVVVTMMTIFNFAVYTLDSVYSVWIVFLARNG</sequence>
<feature type="transmembrane region" description="Helical" evidence="8">
    <location>
        <begin position="82"/>
        <end position="103"/>
    </location>
</feature>
<evidence type="ECO:0000313" key="10">
    <source>
        <dbReference type="Proteomes" id="UP000515145"/>
    </source>
</evidence>
<feature type="transmembrane region" description="Helical" evidence="8">
    <location>
        <begin position="41"/>
        <end position="62"/>
    </location>
</feature>
<dbReference type="InterPro" id="IPR008253">
    <property type="entry name" value="Marvel"/>
</dbReference>
<evidence type="ECO:0000256" key="4">
    <source>
        <dbReference type="ARBA" id="ARBA00022989"/>
    </source>
</evidence>
<dbReference type="InterPro" id="IPR047123">
    <property type="entry name" value="MYADM-like"/>
</dbReference>
<feature type="transmembrane region" description="Helical" evidence="8">
    <location>
        <begin position="15"/>
        <end position="34"/>
    </location>
</feature>
<keyword evidence="10" id="KW-1185">Reference proteome</keyword>
<feature type="domain" description="MARVEL" evidence="9">
    <location>
        <begin position="141"/>
        <end position="278"/>
    </location>
</feature>
<dbReference type="OrthoDB" id="9939551at2759"/>
<dbReference type="FunCoup" id="A0A6P7IUP7">
    <property type="interactions" value="1"/>
</dbReference>
<dbReference type="PANTHER" id="PTHR17068:SF2">
    <property type="entry name" value="MYELOID-ASSOCIATED DIFFERENTIATION MARKER-LIKE"/>
    <property type="match status" value="1"/>
</dbReference>
<feature type="transmembrane region" description="Helical" evidence="8">
    <location>
        <begin position="141"/>
        <end position="164"/>
    </location>
</feature>
<dbReference type="GeneID" id="114439739"/>
<protein>
    <submittedName>
        <fullName evidence="11">Myeloid-associated differentiation marker homolog</fullName>
    </submittedName>
</protein>
<dbReference type="AlphaFoldDB" id="A0A6P7IUP7"/>
<dbReference type="Proteomes" id="UP000515145">
    <property type="component" value="Chromosome 8"/>
</dbReference>
<evidence type="ECO:0000259" key="9">
    <source>
        <dbReference type="PROSITE" id="PS51225"/>
    </source>
</evidence>
<evidence type="ECO:0000313" key="11">
    <source>
        <dbReference type="RefSeq" id="XP_028267687.1"/>
    </source>
</evidence>
<dbReference type="GO" id="GO:0016020">
    <property type="term" value="C:membrane"/>
    <property type="evidence" value="ECO:0007669"/>
    <property type="project" value="UniProtKB-SubCell"/>
</dbReference>
<organism evidence="10 11">
    <name type="scientific">Parambassis ranga</name>
    <name type="common">Indian glassy fish</name>
    <dbReference type="NCBI Taxonomy" id="210632"/>
    <lineage>
        <taxon>Eukaryota</taxon>
        <taxon>Metazoa</taxon>
        <taxon>Chordata</taxon>
        <taxon>Craniata</taxon>
        <taxon>Vertebrata</taxon>
        <taxon>Euteleostomi</taxon>
        <taxon>Actinopterygii</taxon>
        <taxon>Neopterygii</taxon>
        <taxon>Teleostei</taxon>
        <taxon>Neoteleostei</taxon>
        <taxon>Acanthomorphata</taxon>
        <taxon>Ovalentaria</taxon>
        <taxon>Ambassidae</taxon>
        <taxon>Parambassis</taxon>
    </lineage>
</organism>
<feature type="transmembrane region" description="Helical" evidence="8">
    <location>
        <begin position="252"/>
        <end position="278"/>
    </location>
</feature>
<keyword evidence="3" id="KW-0677">Repeat</keyword>
<gene>
    <name evidence="11" type="primary">LOC114439739</name>
</gene>